<evidence type="ECO:0000256" key="10">
    <source>
        <dbReference type="ARBA" id="ARBA00047816"/>
    </source>
</evidence>
<keyword evidence="6" id="KW-0249">Electron transport</keyword>
<evidence type="ECO:0000256" key="6">
    <source>
        <dbReference type="ARBA" id="ARBA00022982"/>
    </source>
</evidence>
<evidence type="ECO:0000259" key="15">
    <source>
        <dbReference type="PROSITE" id="PS51007"/>
    </source>
</evidence>
<comment type="caution">
    <text evidence="16">The sequence shown here is derived from an EMBL/GenBank/DDBJ whole genome shotgun (WGS) entry which is preliminary data.</text>
</comment>
<gene>
    <name evidence="16" type="ORF">GGR16_001474</name>
</gene>
<feature type="transmembrane region" description="Helical" evidence="12">
    <location>
        <begin position="79"/>
        <end position="102"/>
    </location>
</feature>
<dbReference type="InterPro" id="IPR034236">
    <property type="entry name" value="CuRO_CcO_Caa3_II"/>
</dbReference>
<dbReference type="PROSITE" id="PS00078">
    <property type="entry name" value="COX2"/>
    <property type="match status" value="1"/>
</dbReference>
<dbReference type="EMBL" id="JACIEN010000001">
    <property type="protein sequence ID" value="MBB4016468.1"/>
    <property type="molecule type" value="Genomic_DNA"/>
</dbReference>
<accession>A0A840BYF7</accession>
<evidence type="ECO:0000313" key="17">
    <source>
        <dbReference type="Proteomes" id="UP000577362"/>
    </source>
</evidence>
<dbReference type="InterPro" id="IPR036909">
    <property type="entry name" value="Cyt_c-like_dom_sf"/>
</dbReference>
<dbReference type="PROSITE" id="PS50857">
    <property type="entry name" value="COX2_CUA"/>
    <property type="match status" value="1"/>
</dbReference>
<evidence type="ECO:0000313" key="16">
    <source>
        <dbReference type="EMBL" id="MBB4016468.1"/>
    </source>
</evidence>
<keyword evidence="4 11" id="KW-0349">Heme</keyword>
<evidence type="ECO:0000256" key="7">
    <source>
        <dbReference type="ARBA" id="ARBA00023004"/>
    </source>
</evidence>
<dbReference type="AlphaFoldDB" id="A0A840BYF7"/>
<dbReference type="GO" id="GO:0005507">
    <property type="term" value="F:copper ion binding"/>
    <property type="evidence" value="ECO:0007669"/>
    <property type="project" value="InterPro"/>
</dbReference>
<keyword evidence="8" id="KW-0186">Copper</keyword>
<feature type="transmembrane region" description="Helical" evidence="12">
    <location>
        <begin position="46"/>
        <end position="67"/>
    </location>
</feature>
<dbReference type="InterPro" id="IPR009056">
    <property type="entry name" value="Cyt_c-like_dom"/>
</dbReference>
<keyword evidence="17" id="KW-1185">Reference proteome</keyword>
<dbReference type="GO" id="GO:0020037">
    <property type="term" value="F:heme binding"/>
    <property type="evidence" value="ECO:0007669"/>
    <property type="project" value="InterPro"/>
</dbReference>
<dbReference type="PROSITE" id="PS51007">
    <property type="entry name" value="CYTC"/>
    <property type="match status" value="1"/>
</dbReference>
<dbReference type="Pfam" id="PF00116">
    <property type="entry name" value="COX2"/>
    <property type="match status" value="1"/>
</dbReference>
<evidence type="ECO:0000256" key="1">
    <source>
        <dbReference type="ARBA" id="ARBA00004370"/>
    </source>
</evidence>
<evidence type="ECO:0000259" key="14">
    <source>
        <dbReference type="PROSITE" id="PS50857"/>
    </source>
</evidence>
<dbReference type="CDD" id="cd04213">
    <property type="entry name" value="CuRO_CcO_Caa3_II"/>
    <property type="match status" value="1"/>
</dbReference>
<keyword evidence="5 11" id="KW-0479">Metal-binding</keyword>
<feature type="chain" id="PRO_5032440101" evidence="13">
    <location>
        <begin position="24"/>
        <end position="332"/>
    </location>
</feature>
<feature type="domain" description="Cytochrome oxidase subunit II copper A binding" evidence="14">
    <location>
        <begin position="114"/>
        <end position="229"/>
    </location>
</feature>
<comment type="similarity">
    <text evidence="2">Belongs to the cytochrome c oxidase subunit 2 family.</text>
</comment>
<evidence type="ECO:0000256" key="12">
    <source>
        <dbReference type="SAM" id="Phobius"/>
    </source>
</evidence>
<dbReference type="PANTHER" id="PTHR22888">
    <property type="entry name" value="CYTOCHROME C OXIDASE, SUBUNIT II"/>
    <property type="match status" value="1"/>
</dbReference>
<feature type="domain" description="Cytochrome c" evidence="15">
    <location>
        <begin position="240"/>
        <end position="332"/>
    </location>
</feature>
<dbReference type="InterPro" id="IPR002429">
    <property type="entry name" value="CcO_II-like_C"/>
</dbReference>
<dbReference type="InterPro" id="IPR008972">
    <property type="entry name" value="Cupredoxin"/>
</dbReference>
<proteinExistence type="inferred from homology"/>
<organism evidence="16 17">
    <name type="scientific">Chelatococcus caeni</name>
    <dbReference type="NCBI Taxonomy" id="1348468"/>
    <lineage>
        <taxon>Bacteria</taxon>
        <taxon>Pseudomonadati</taxon>
        <taxon>Pseudomonadota</taxon>
        <taxon>Alphaproteobacteria</taxon>
        <taxon>Hyphomicrobiales</taxon>
        <taxon>Chelatococcaceae</taxon>
        <taxon>Chelatococcus</taxon>
    </lineage>
</organism>
<dbReference type="GO" id="GO:0042773">
    <property type="term" value="P:ATP synthesis coupled electron transport"/>
    <property type="evidence" value="ECO:0007669"/>
    <property type="project" value="TreeGrafter"/>
</dbReference>
<keyword evidence="12" id="KW-1133">Transmembrane helix</keyword>
<evidence type="ECO:0000256" key="3">
    <source>
        <dbReference type="ARBA" id="ARBA00022448"/>
    </source>
</evidence>
<dbReference type="Gene3D" id="2.60.40.420">
    <property type="entry name" value="Cupredoxins - blue copper proteins"/>
    <property type="match status" value="1"/>
</dbReference>
<dbReference type="Pfam" id="PF00034">
    <property type="entry name" value="Cytochrom_C"/>
    <property type="match status" value="1"/>
</dbReference>
<evidence type="ECO:0000256" key="4">
    <source>
        <dbReference type="ARBA" id="ARBA00022617"/>
    </source>
</evidence>
<evidence type="ECO:0000256" key="5">
    <source>
        <dbReference type="ARBA" id="ARBA00022723"/>
    </source>
</evidence>
<dbReference type="GO" id="GO:0016020">
    <property type="term" value="C:membrane"/>
    <property type="evidence" value="ECO:0007669"/>
    <property type="project" value="UniProtKB-SubCell"/>
</dbReference>
<reference evidence="16 17" key="1">
    <citation type="submission" date="2020-08" db="EMBL/GenBank/DDBJ databases">
        <title>Genomic Encyclopedia of Type Strains, Phase IV (KMG-IV): sequencing the most valuable type-strain genomes for metagenomic binning, comparative biology and taxonomic classification.</title>
        <authorList>
            <person name="Goeker M."/>
        </authorList>
    </citation>
    <scope>NUCLEOTIDE SEQUENCE [LARGE SCALE GENOMIC DNA]</scope>
    <source>
        <strain evidence="16 17">DSM 103737</strain>
    </source>
</reference>
<dbReference type="SUPFAM" id="SSF46626">
    <property type="entry name" value="Cytochrome c"/>
    <property type="match status" value="1"/>
</dbReference>
<evidence type="ECO:0000256" key="8">
    <source>
        <dbReference type="ARBA" id="ARBA00023008"/>
    </source>
</evidence>
<dbReference type="SUPFAM" id="SSF49503">
    <property type="entry name" value="Cupredoxins"/>
    <property type="match status" value="1"/>
</dbReference>
<feature type="signal peptide" evidence="13">
    <location>
        <begin position="1"/>
        <end position="23"/>
    </location>
</feature>
<name>A0A840BYF7_9HYPH</name>
<protein>
    <submittedName>
        <fullName evidence="16">Cytochrome c oxidase subunit 2</fullName>
    </submittedName>
</protein>
<evidence type="ECO:0000256" key="9">
    <source>
        <dbReference type="ARBA" id="ARBA00023136"/>
    </source>
</evidence>
<keyword evidence="12" id="KW-0812">Transmembrane</keyword>
<evidence type="ECO:0000256" key="13">
    <source>
        <dbReference type="SAM" id="SignalP"/>
    </source>
</evidence>
<keyword evidence="7 11" id="KW-0408">Iron</keyword>
<keyword evidence="9 12" id="KW-0472">Membrane</keyword>
<dbReference type="RefSeq" id="WP_183316131.1">
    <property type="nucleotide sequence ID" value="NZ_JACIEN010000001.1"/>
</dbReference>
<evidence type="ECO:0000256" key="11">
    <source>
        <dbReference type="PROSITE-ProRule" id="PRU00433"/>
    </source>
</evidence>
<dbReference type="PANTHER" id="PTHR22888:SF9">
    <property type="entry name" value="CYTOCHROME C OXIDASE SUBUNIT 2"/>
    <property type="match status" value="1"/>
</dbReference>
<sequence length="332" mass="35657">MARPARVLACTCSSAMLPLAGCAGIQSALVPKGGEALDIDPLFWTSAGVAMAVMAMVTILVAVALRGPVRWRQVLSREWFLTGGGIVLPIVVLTFLLVYGFLVMQAGATRMSAAGEHVVTVTGKRWWWRVVYRTPEGREVESANELRLPVGRKVMVRLLSDDVIHSFWVPQLAGKLDMIPGRINVLTLEAAEPGISRGQCAEYCGGAHALMAFHVVAMPAAEYDAWLAREAMPARVPASAEEERGAALFTANGCGACHTIAGTRAQGRLGPDLTHVGSRRSIGAATLPNDAAAFARWIAENDHIKPENLMPPYRNLAPDELRALGAFLDLLE</sequence>
<keyword evidence="13" id="KW-0732">Signal</keyword>
<dbReference type="GO" id="GO:0004129">
    <property type="term" value="F:cytochrome-c oxidase activity"/>
    <property type="evidence" value="ECO:0007669"/>
    <property type="project" value="UniProtKB-EC"/>
</dbReference>
<comment type="subcellular location">
    <subcellularLocation>
        <location evidence="1">Membrane</location>
    </subcellularLocation>
</comment>
<comment type="catalytic activity">
    <reaction evidence="10">
        <text>4 Fe(II)-[cytochrome c] + O2 + 8 H(+)(in) = 4 Fe(III)-[cytochrome c] + 2 H2O + 4 H(+)(out)</text>
        <dbReference type="Rhea" id="RHEA:11436"/>
        <dbReference type="Rhea" id="RHEA-COMP:10350"/>
        <dbReference type="Rhea" id="RHEA-COMP:14399"/>
        <dbReference type="ChEBI" id="CHEBI:15377"/>
        <dbReference type="ChEBI" id="CHEBI:15378"/>
        <dbReference type="ChEBI" id="CHEBI:15379"/>
        <dbReference type="ChEBI" id="CHEBI:29033"/>
        <dbReference type="ChEBI" id="CHEBI:29034"/>
        <dbReference type="EC" id="7.1.1.9"/>
    </reaction>
</comment>
<dbReference type="InterPro" id="IPR001505">
    <property type="entry name" value="Copper_CuA"/>
</dbReference>
<dbReference type="Proteomes" id="UP000577362">
    <property type="component" value="Unassembled WGS sequence"/>
</dbReference>
<dbReference type="InterPro" id="IPR045187">
    <property type="entry name" value="CcO_II"/>
</dbReference>
<keyword evidence="3" id="KW-0813">Transport</keyword>
<evidence type="ECO:0000256" key="2">
    <source>
        <dbReference type="ARBA" id="ARBA00007866"/>
    </source>
</evidence>